<sequence length="254" mass="28230">MSSALITGTTSGLGYEFARLFAKDKYDLVLVSRNMEKLKKQKEELEKEFSIQVSVYAFDLAKPNAAKEVFETVSEQIDILVNNAGFYEHGNFHESNLDKELEMVELHNTFLTALTGYYVQGMVQRKQGKILNIASAAAFAALPYGAVYGATKSYVLSFSKALHVELKQHGVSVSALCPGATETEFAKKSDIESTPLFTGVVMKADKVAAIGYRGLMKNKNMIVPGWYTKGMYFSSKIAPVAFVNKILLWMMRKK</sequence>
<dbReference type="SUPFAM" id="SSF51735">
    <property type="entry name" value="NAD(P)-binding Rossmann-fold domains"/>
    <property type="match status" value="1"/>
</dbReference>
<dbReference type="Gene3D" id="3.40.50.720">
    <property type="entry name" value="NAD(P)-binding Rossmann-like Domain"/>
    <property type="match status" value="1"/>
</dbReference>
<evidence type="ECO:0000313" key="7">
    <source>
        <dbReference type="EMBL" id="MDQ0360728.1"/>
    </source>
</evidence>
<keyword evidence="5" id="KW-0175">Coiled coil</keyword>
<reference evidence="7 8" key="1">
    <citation type="submission" date="2023-07" db="EMBL/GenBank/DDBJ databases">
        <title>Genomic Encyclopedia of Type Strains, Phase IV (KMG-IV): sequencing the most valuable type-strain genomes for metagenomic binning, comparative biology and taxonomic classification.</title>
        <authorList>
            <person name="Goeker M."/>
        </authorList>
    </citation>
    <scope>NUCLEOTIDE SEQUENCE [LARGE SCALE GENOMIC DNA]</scope>
    <source>
        <strain evidence="7 8">DSM 16784</strain>
    </source>
</reference>
<feature type="coiled-coil region" evidence="5">
    <location>
        <begin position="28"/>
        <end position="55"/>
    </location>
</feature>
<gene>
    <name evidence="7" type="ORF">J2S15_001473</name>
</gene>
<evidence type="ECO:0000256" key="2">
    <source>
        <dbReference type="ARBA" id="ARBA00006484"/>
    </source>
</evidence>
<name>A0ABU0E1Y2_9FIRM</name>
<dbReference type="RefSeq" id="WP_307406848.1">
    <property type="nucleotide sequence ID" value="NZ_JAUSUR010000002.1"/>
</dbReference>
<comment type="subcellular location">
    <subcellularLocation>
        <location evidence="1">Endoplasmic reticulum</location>
    </subcellularLocation>
</comment>
<feature type="transmembrane region" description="Helical" evidence="6">
    <location>
        <begin position="231"/>
        <end position="251"/>
    </location>
</feature>
<evidence type="ECO:0000256" key="6">
    <source>
        <dbReference type="SAM" id="Phobius"/>
    </source>
</evidence>
<dbReference type="PANTHER" id="PTHR43899">
    <property type="entry name" value="RH59310P"/>
    <property type="match status" value="1"/>
</dbReference>
<keyword evidence="6" id="KW-1133">Transmembrane helix</keyword>
<proteinExistence type="inferred from homology"/>
<dbReference type="CDD" id="cd05233">
    <property type="entry name" value="SDR_c"/>
    <property type="match status" value="1"/>
</dbReference>
<dbReference type="InterPro" id="IPR020904">
    <property type="entry name" value="Sc_DH/Rdtase_CS"/>
</dbReference>
<dbReference type="PROSITE" id="PS00061">
    <property type="entry name" value="ADH_SHORT"/>
    <property type="match status" value="1"/>
</dbReference>
<evidence type="ECO:0000256" key="5">
    <source>
        <dbReference type="SAM" id="Coils"/>
    </source>
</evidence>
<evidence type="ECO:0000313" key="8">
    <source>
        <dbReference type="Proteomes" id="UP001230220"/>
    </source>
</evidence>
<feature type="transmembrane region" description="Helical" evidence="6">
    <location>
        <begin position="130"/>
        <end position="150"/>
    </location>
</feature>
<dbReference type="InterPro" id="IPR051019">
    <property type="entry name" value="VLCFA-Steroid_DH"/>
</dbReference>
<comment type="caution">
    <text evidence="7">The sequence shown here is derived from an EMBL/GenBank/DDBJ whole genome shotgun (WGS) entry which is preliminary data.</text>
</comment>
<keyword evidence="6" id="KW-0472">Membrane</keyword>
<dbReference type="PRINTS" id="PR00081">
    <property type="entry name" value="GDHRDH"/>
</dbReference>
<protein>
    <submittedName>
        <fullName evidence="7">Short-subunit dehydrogenase</fullName>
    </submittedName>
</protein>
<dbReference type="Pfam" id="PF00106">
    <property type="entry name" value="adh_short"/>
    <property type="match status" value="1"/>
</dbReference>
<dbReference type="InterPro" id="IPR036291">
    <property type="entry name" value="NAD(P)-bd_dom_sf"/>
</dbReference>
<dbReference type="InterPro" id="IPR002347">
    <property type="entry name" value="SDR_fam"/>
</dbReference>
<dbReference type="EMBL" id="JAUSUR010000002">
    <property type="protein sequence ID" value="MDQ0360728.1"/>
    <property type="molecule type" value="Genomic_DNA"/>
</dbReference>
<accession>A0ABU0E1Y2</accession>
<keyword evidence="8" id="KW-1185">Reference proteome</keyword>
<evidence type="ECO:0000256" key="4">
    <source>
        <dbReference type="RuleBase" id="RU000363"/>
    </source>
</evidence>
<comment type="similarity">
    <text evidence="2 4">Belongs to the short-chain dehydrogenases/reductases (SDR) family.</text>
</comment>
<dbReference type="PRINTS" id="PR00080">
    <property type="entry name" value="SDRFAMILY"/>
</dbReference>
<dbReference type="Proteomes" id="UP001230220">
    <property type="component" value="Unassembled WGS sequence"/>
</dbReference>
<evidence type="ECO:0000256" key="3">
    <source>
        <dbReference type="ARBA" id="ARBA00023002"/>
    </source>
</evidence>
<evidence type="ECO:0000256" key="1">
    <source>
        <dbReference type="ARBA" id="ARBA00004240"/>
    </source>
</evidence>
<keyword evidence="6" id="KW-0812">Transmembrane</keyword>
<organism evidence="7 8">
    <name type="scientific">Breznakia pachnodae</name>
    <dbReference type="NCBI Taxonomy" id="265178"/>
    <lineage>
        <taxon>Bacteria</taxon>
        <taxon>Bacillati</taxon>
        <taxon>Bacillota</taxon>
        <taxon>Erysipelotrichia</taxon>
        <taxon>Erysipelotrichales</taxon>
        <taxon>Erysipelotrichaceae</taxon>
        <taxon>Breznakia</taxon>
    </lineage>
</organism>
<keyword evidence="3" id="KW-0560">Oxidoreductase</keyword>
<dbReference type="PIRSF" id="PIRSF000126">
    <property type="entry name" value="11-beta-HSD1"/>
    <property type="match status" value="1"/>
</dbReference>
<dbReference type="PANTHER" id="PTHR43899:SF13">
    <property type="entry name" value="RH59310P"/>
    <property type="match status" value="1"/>
</dbReference>